<evidence type="ECO:0000313" key="2">
    <source>
        <dbReference type="EMBL" id="KAK9273203.1"/>
    </source>
</evidence>
<gene>
    <name evidence="2" type="ORF">L1049_018010</name>
</gene>
<keyword evidence="1" id="KW-0472">Membrane</keyword>
<organism evidence="2 3">
    <name type="scientific">Liquidambar formosana</name>
    <name type="common">Formosan gum</name>
    <dbReference type="NCBI Taxonomy" id="63359"/>
    <lineage>
        <taxon>Eukaryota</taxon>
        <taxon>Viridiplantae</taxon>
        <taxon>Streptophyta</taxon>
        <taxon>Embryophyta</taxon>
        <taxon>Tracheophyta</taxon>
        <taxon>Spermatophyta</taxon>
        <taxon>Magnoliopsida</taxon>
        <taxon>eudicotyledons</taxon>
        <taxon>Gunneridae</taxon>
        <taxon>Pentapetalae</taxon>
        <taxon>Saxifragales</taxon>
        <taxon>Altingiaceae</taxon>
        <taxon>Liquidambar</taxon>
    </lineage>
</organism>
<name>A0AAP0NIC2_LIQFO</name>
<reference evidence="2 3" key="1">
    <citation type="journal article" date="2024" name="Plant J.">
        <title>Genome sequences and population genomics reveal climatic adaptation and genomic divergence between two closely related sweetgum species.</title>
        <authorList>
            <person name="Xu W.Q."/>
            <person name="Ren C.Q."/>
            <person name="Zhang X.Y."/>
            <person name="Comes H.P."/>
            <person name="Liu X.H."/>
            <person name="Li Y.G."/>
            <person name="Kettle C.J."/>
            <person name="Jalonen R."/>
            <person name="Gaisberger H."/>
            <person name="Ma Y.Z."/>
            <person name="Qiu Y.X."/>
        </authorList>
    </citation>
    <scope>NUCLEOTIDE SEQUENCE [LARGE SCALE GENOMIC DNA]</scope>
    <source>
        <strain evidence="2">Hangzhou</strain>
    </source>
</reference>
<dbReference type="AlphaFoldDB" id="A0AAP0NIC2"/>
<feature type="transmembrane region" description="Helical" evidence="1">
    <location>
        <begin position="6"/>
        <end position="23"/>
    </location>
</feature>
<evidence type="ECO:0000313" key="3">
    <source>
        <dbReference type="Proteomes" id="UP001415857"/>
    </source>
</evidence>
<accession>A0AAP0NIC2</accession>
<evidence type="ECO:0000256" key="1">
    <source>
        <dbReference type="SAM" id="Phobius"/>
    </source>
</evidence>
<protein>
    <submittedName>
        <fullName evidence="2">Uncharacterized protein</fullName>
    </submittedName>
</protein>
<dbReference type="EMBL" id="JBBPBK010000012">
    <property type="protein sequence ID" value="KAK9273203.1"/>
    <property type="molecule type" value="Genomic_DNA"/>
</dbReference>
<keyword evidence="1" id="KW-1133">Transmembrane helix</keyword>
<comment type="caution">
    <text evidence="2">The sequence shown here is derived from an EMBL/GenBank/DDBJ whole genome shotgun (WGS) entry which is preliminary data.</text>
</comment>
<proteinExistence type="predicted"/>
<keyword evidence="3" id="KW-1185">Reference proteome</keyword>
<dbReference type="Proteomes" id="UP001415857">
    <property type="component" value="Unassembled WGS sequence"/>
</dbReference>
<keyword evidence="1" id="KW-0812">Transmembrane</keyword>
<sequence>MQIELTFIACSSDVVFILVVFTCRNKFVKWFKLCLFCVRGVVWVSDLMMRNSLKGAFLMDASMFWLMLLQDFFCGNCKSPAGNTIIVLCKNIEMISCLCDDFQENIWRGGWD</sequence>